<comment type="catalytic activity">
    <reaction evidence="1">
        <text>7,8-dihydroneopterin 3'-triphosphate + H2O = 6-carboxy-5,6,7,8-tetrahydropterin + triphosphate + acetaldehyde + 2 H(+)</text>
        <dbReference type="Rhea" id="RHEA:27966"/>
        <dbReference type="ChEBI" id="CHEBI:15343"/>
        <dbReference type="ChEBI" id="CHEBI:15377"/>
        <dbReference type="ChEBI" id="CHEBI:15378"/>
        <dbReference type="ChEBI" id="CHEBI:18036"/>
        <dbReference type="ChEBI" id="CHEBI:58462"/>
        <dbReference type="ChEBI" id="CHEBI:61032"/>
        <dbReference type="EC" id="4.1.2.50"/>
    </reaction>
</comment>
<reference evidence="2 3" key="1">
    <citation type="submission" date="2021-06" db="EMBL/GenBank/DDBJ databases">
        <authorList>
            <person name="Sun Q."/>
            <person name="Li D."/>
        </authorList>
    </citation>
    <scope>NUCLEOTIDE SEQUENCE [LARGE SCALE GENOMIC DNA]</scope>
    <source>
        <strain evidence="2 3">MSJd-7</strain>
    </source>
</reference>
<accession>A0ABS6ESK6</accession>
<dbReference type="GO" id="GO:0070497">
    <property type="term" value="F:6-carboxytetrahydropterin synthase activity"/>
    <property type="evidence" value="ECO:0007669"/>
    <property type="project" value="UniProtKB-EC"/>
</dbReference>
<comment type="caution">
    <text evidence="2">The sequence shown here is derived from an EMBL/GenBank/DDBJ whole genome shotgun (WGS) entry which is preliminary data.</text>
</comment>
<dbReference type="Proteomes" id="UP000783588">
    <property type="component" value="Unassembled WGS sequence"/>
</dbReference>
<dbReference type="EC" id="4.-.-.-" evidence="1"/>
<comment type="pathway">
    <text evidence="1">Purine metabolism; 7-cyano-7-deazaguanine biosynthesis.</text>
</comment>
<dbReference type="NCBIfam" id="TIGR03367">
    <property type="entry name" value="queuosine_QueD"/>
    <property type="match status" value="1"/>
</dbReference>
<dbReference type="PIRSF" id="PIRSF006113">
    <property type="entry name" value="PTP_synth"/>
    <property type="match status" value="1"/>
</dbReference>
<evidence type="ECO:0000313" key="3">
    <source>
        <dbReference type="Proteomes" id="UP000783588"/>
    </source>
</evidence>
<keyword evidence="1 2" id="KW-0456">Lyase</keyword>
<keyword evidence="3" id="KW-1185">Reference proteome</keyword>
<dbReference type="PANTHER" id="PTHR12589:SF8">
    <property type="entry name" value="6-CARBOXY-5,6,7,8-TETRAHYDROPTERIN SYNTHASE"/>
    <property type="match status" value="1"/>
</dbReference>
<name>A0ABS6ESK6_9FIRM</name>
<proteinExistence type="inferred from homology"/>
<dbReference type="Pfam" id="PF01242">
    <property type="entry name" value="PTPS"/>
    <property type="match status" value="1"/>
</dbReference>
<comment type="similarity">
    <text evidence="1">Belongs to the PTPS family. QueD subfamily.</text>
</comment>
<gene>
    <name evidence="2" type="primary">queD</name>
    <name evidence="2" type="ORF">KQI75_08625</name>
</gene>
<keyword evidence="1" id="KW-0862">Zinc</keyword>
<comment type="cofactor">
    <cofactor evidence="1">
        <name>Zn(2+)</name>
        <dbReference type="ChEBI" id="CHEBI:29105"/>
    </cofactor>
    <text evidence="1">Binds 1 zinc ion per subunit.</text>
</comment>
<protein>
    <recommendedName>
        <fullName evidence="1">6-carboxy-5,6,7,8-tetrahydropterin synthase</fullName>
        <ecNumber evidence="1">4.-.-.-</ecNumber>
    </recommendedName>
</protein>
<sequence>MYYLRAEASFDAAHFLAHYQGKCSNIHGHHWIVQIRISGSALQTTTQERGMLVDFSQLKSDLKRIADELDHTLIYETGTLREATRSTLAEDGFAMTEVPFRPTAEHFAEYFYQRMTACGYTVAEATVYETPNNCASYTGEEQA</sequence>
<evidence type="ECO:0000313" key="2">
    <source>
        <dbReference type="EMBL" id="MBU5490680.1"/>
    </source>
</evidence>
<dbReference type="InterPro" id="IPR007115">
    <property type="entry name" value="6-PTP_synth/QueD"/>
</dbReference>
<dbReference type="RefSeq" id="WP_216470383.1">
    <property type="nucleotide sequence ID" value="NZ_JAHLQI010000004.1"/>
</dbReference>
<evidence type="ECO:0000256" key="1">
    <source>
        <dbReference type="PIRNR" id="PIRNR006113"/>
    </source>
</evidence>
<organism evidence="2 3">
    <name type="scientific">Butyricicoccus intestinisimiae</name>
    <dbReference type="NCBI Taxonomy" id="2841509"/>
    <lineage>
        <taxon>Bacteria</taxon>
        <taxon>Bacillati</taxon>
        <taxon>Bacillota</taxon>
        <taxon>Clostridia</taxon>
        <taxon>Eubacteriales</taxon>
        <taxon>Butyricicoccaceae</taxon>
        <taxon>Butyricicoccus</taxon>
    </lineage>
</organism>
<dbReference type="EMBL" id="JAHLQI010000004">
    <property type="protein sequence ID" value="MBU5490680.1"/>
    <property type="molecule type" value="Genomic_DNA"/>
</dbReference>
<dbReference type="PANTHER" id="PTHR12589">
    <property type="entry name" value="PYRUVOYL TETRAHYDROBIOPTERIN SYNTHASE"/>
    <property type="match status" value="1"/>
</dbReference>
<keyword evidence="1" id="KW-0479">Metal-binding</keyword>
<keyword evidence="1" id="KW-0671">Queuosine biosynthesis</keyword>